<dbReference type="EMBL" id="CP002686">
    <property type="protein sequence ID" value="ANM65346.1"/>
    <property type="molecule type" value="Genomic_DNA"/>
</dbReference>
<proteinExistence type="predicted"/>
<dbReference type="RefSeq" id="NP_001327324.1">
    <property type="nucleotide sequence ID" value="NM_001340169.1"/>
</dbReference>
<protein>
    <submittedName>
        <fullName evidence="3">Uncharacterized protein</fullName>
    </submittedName>
</protein>
<evidence type="ECO:0000313" key="3">
    <source>
        <dbReference type="EMBL" id="ANM65346.1"/>
    </source>
</evidence>
<evidence type="ECO:0000313" key="2">
    <source>
        <dbReference type="Araport" id="AT3G62695"/>
    </source>
</evidence>
<accession>A0A1I9LRY8</accession>
<feature type="compositionally biased region" description="Polar residues" evidence="1">
    <location>
        <begin position="1"/>
        <end position="17"/>
    </location>
</feature>
<dbReference type="Proteomes" id="UP000006548">
    <property type="component" value="Chromosome 3"/>
</dbReference>
<dbReference type="GeneID" id="28719423"/>
<feature type="region of interest" description="Disordered" evidence="1">
    <location>
        <begin position="1"/>
        <end position="66"/>
    </location>
</feature>
<feature type="compositionally biased region" description="Acidic residues" evidence="1">
    <location>
        <begin position="21"/>
        <end position="39"/>
    </location>
</feature>
<evidence type="ECO:0000313" key="4">
    <source>
        <dbReference type="Proteomes" id="UP000006548"/>
    </source>
</evidence>
<dbReference type="TAIR" id="AT3G62695"/>
<dbReference type="Araport" id="AT3G62695"/>
<name>A0A1I9LRY8_ARATH</name>
<reference evidence="3 4" key="1">
    <citation type="journal article" date="2000" name="Nature">
        <title>Sequence and analysis of chromosome 3 of the plant Arabidopsis thaliana.</title>
        <authorList>
            <consortium name="European Union Chromosome 3 Arabidopsis Sequencing Consortium"/>
            <consortium name="Institute for Genomic Research"/>
            <consortium name="Kazusa DNA Research Institute"/>
            <person name="Salanoubat M."/>
            <person name="Lemcke K."/>
            <person name="Rieger M."/>
            <person name="Ansorge W."/>
            <person name="Unseld M."/>
            <person name="Fartmann B."/>
            <person name="Valle G."/>
            <person name="Blocker H."/>
            <person name="Perez-Alonso M."/>
            <person name="Obermaier B."/>
            <person name="Delseny M."/>
            <person name="Boutry M."/>
            <person name="Grivell L.A."/>
            <person name="Mache R."/>
            <person name="Puigdomenech P."/>
            <person name="De Simone V."/>
            <person name="Choisne N."/>
            <person name="Artiguenave F."/>
            <person name="Robert C."/>
            <person name="Brottier P."/>
            <person name="Wincker P."/>
            <person name="Cattolico L."/>
            <person name="Weissenbach J."/>
            <person name="Saurin W."/>
            <person name="Quetier F."/>
            <person name="Schafer M."/>
            <person name="Muller-Auer S."/>
            <person name="Gabel C."/>
            <person name="Fuchs M."/>
            <person name="Benes V."/>
            <person name="Wurmbach E."/>
            <person name="Drzonek H."/>
            <person name="Erfle H."/>
            <person name="Jordan N."/>
            <person name="Bangert S."/>
            <person name="Wiedelmann R."/>
            <person name="Kranz H."/>
            <person name="Voss H."/>
            <person name="Holland R."/>
            <person name="Brandt P."/>
            <person name="Nyakatura G."/>
            <person name="Vezzi A."/>
            <person name="D'Angelo M."/>
            <person name="Pallavicini A."/>
            <person name="Toppo S."/>
            <person name="Simionati B."/>
            <person name="Conrad A."/>
            <person name="Hornischer K."/>
            <person name="Kauer G."/>
            <person name="Lohnert T.H."/>
            <person name="Nordsiek G."/>
            <person name="Reichelt J."/>
            <person name="Scharfe M."/>
            <person name="Schon O."/>
            <person name="Bargues M."/>
            <person name="Terol J."/>
            <person name="Climent J."/>
            <person name="Navarro P."/>
            <person name="Collado C."/>
            <person name="Perez-Perez A."/>
            <person name="Ottenwalder B."/>
            <person name="Duchemin D."/>
            <person name="Cooke R."/>
            <person name="Laudie M."/>
            <person name="Berger-Llauro C."/>
            <person name="Purnelle B."/>
            <person name="Masuy D."/>
            <person name="de Haan M."/>
            <person name="Maarse A.C."/>
            <person name="Alcaraz J.P."/>
            <person name="Cottet A."/>
            <person name="Casacuberta E."/>
            <person name="Monfort A."/>
            <person name="Argiriou A."/>
            <person name="flores M."/>
            <person name="Liguori R."/>
            <person name="Vitale D."/>
            <person name="Mannhaupt G."/>
            <person name="Haase D."/>
            <person name="Schoof H."/>
            <person name="Rudd S."/>
            <person name="Zaccaria P."/>
            <person name="Mewes H.W."/>
            <person name="Mayer K.F."/>
            <person name="Kaul S."/>
            <person name="Town C.D."/>
            <person name="Koo H.L."/>
            <person name="Tallon L.J."/>
            <person name="Jenkins J."/>
            <person name="Rooney T."/>
            <person name="Rizzo M."/>
            <person name="Walts A."/>
            <person name="Utterback T."/>
            <person name="Fujii C.Y."/>
            <person name="Shea T.P."/>
            <person name="Creasy T.H."/>
            <person name="Haas B."/>
            <person name="Maiti R."/>
            <person name="Wu D."/>
            <person name="Peterson J."/>
            <person name="Van Aken S."/>
            <person name="Pai G."/>
            <person name="Militscher J."/>
            <person name="Sellers P."/>
            <person name="Gill J.E."/>
            <person name="Feldblyum T.V."/>
            <person name="Preuss D."/>
            <person name="Lin X."/>
            <person name="Nierman W.C."/>
            <person name="Salzberg S.L."/>
            <person name="White O."/>
            <person name="Venter J.C."/>
            <person name="Fraser C.M."/>
            <person name="Kaneko T."/>
            <person name="Nakamura Y."/>
            <person name="Sato S."/>
            <person name="Kato T."/>
            <person name="Asamizu E."/>
            <person name="Sasamoto S."/>
            <person name="Kimura T."/>
            <person name="Idesawa K."/>
            <person name="Kawashima K."/>
            <person name="Kishida Y."/>
            <person name="Kiyokawa C."/>
            <person name="Kohara M."/>
            <person name="Matsumoto M."/>
            <person name="Matsuno A."/>
            <person name="Muraki A."/>
            <person name="Nakayama S."/>
            <person name="Nakazaki N."/>
            <person name="Shinpo S."/>
            <person name="Takeuchi C."/>
            <person name="Wada T."/>
            <person name="Watanabe A."/>
            <person name="Yamada M."/>
            <person name="Yasuda M."/>
            <person name="Tabata S."/>
        </authorList>
    </citation>
    <scope>NUCLEOTIDE SEQUENCE [LARGE SCALE GENOMIC DNA]</scope>
    <source>
        <strain evidence="4">cv. Columbia</strain>
    </source>
</reference>
<dbReference type="InParanoid" id="A0A1I9LRY8"/>
<keyword evidence="4" id="KW-1185">Reference proteome</keyword>
<organism evidence="3 4">
    <name type="scientific">Arabidopsis thaliana</name>
    <name type="common">Mouse-ear cress</name>
    <dbReference type="NCBI Taxonomy" id="3702"/>
    <lineage>
        <taxon>Eukaryota</taxon>
        <taxon>Viridiplantae</taxon>
        <taxon>Streptophyta</taxon>
        <taxon>Embryophyta</taxon>
        <taxon>Tracheophyta</taxon>
        <taxon>Spermatophyta</taxon>
        <taxon>Magnoliopsida</taxon>
        <taxon>eudicotyledons</taxon>
        <taxon>Gunneridae</taxon>
        <taxon>Pentapetalae</taxon>
        <taxon>rosids</taxon>
        <taxon>malvids</taxon>
        <taxon>Brassicales</taxon>
        <taxon>Brassicaceae</taxon>
        <taxon>Camelineae</taxon>
        <taxon>Arabidopsis</taxon>
    </lineage>
</organism>
<reference evidence="4" key="2">
    <citation type="journal article" date="2017" name="Plant J.">
        <title>Araport11: a complete reannotation of the Arabidopsis thaliana reference genome.</title>
        <authorList>
            <person name="Cheng C.Y."/>
            <person name="Krishnakumar V."/>
            <person name="Chan A.P."/>
            <person name="Thibaud-Nissen F."/>
            <person name="Schobel S."/>
            <person name="Town C.D."/>
        </authorList>
    </citation>
    <scope>GENOME REANNOTATION</scope>
    <source>
        <strain evidence="4">cv. Columbia</strain>
    </source>
</reference>
<dbReference type="AlphaFoldDB" id="A0A1I9LRY8"/>
<feature type="compositionally biased region" description="Polar residues" evidence="1">
    <location>
        <begin position="42"/>
        <end position="66"/>
    </location>
</feature>
<dbReference type="KEGG" id="ath:AT3G62695"/>
<gene>
    <name evidence="2 3" type="ordered locus">At3g62695</name>
</gene>
<evidence type="ECO:0000256" key="1">
    <source>
        <dbReference type="SAM" id="MobiDB-lite"/>
    </source>
</evidence>
<sequence length="66" mass="6417">MIPTKSIGSLSQASIGNLTGEPEEEDGVEDSDSSDEEELPASVSSIGLTDGNTAATGSGSVTGCAG</sequence>